<evidence type="ECO:0000256" key="4">
    <source>
        <dbReference type="ARBA" id="ARBA00023242"/>
    </source>
</evidence>
<feature type="compositionally biased region" description="Basic and acidic residues" evidence="7">
    <location>
        <begin position="1"/>
        <end position="12"/>
    </location>
</feature>
<evidence type="ECO:0000256" key="2">
    <source>
        <dbReference type="ARBA" id="ARBA00023125"/>
    </source>
</evidence>
<dbReference type="PROSITE" id="PS50071">
    <property type="entry name" value="HOMEOBOX_2"/>
    <property type="match status" value="1"/>
</dbReference>
<dbReference type="GO" id="GO:0008270">
    <property type="term" value="F:zinc ion binding"/>
    <property type="evidence" value="ECO:0007669"/>
    <property type="project" value="UniProtKB-KW"/>
</dbReference>
<evidence type="ECO:0008006" key="12">
    <source>
        <dbReference type="Google" id="ProtNLM"/>
    </source>
</evidence>
<feature type="region of interest" description="Disordered" evidence="7">
    <location>
        <begin position="1"/>
        <end position="34"/>
    </location>
</feature>
<dbReference type="SUPFAM" id="SSF46689">
    <property type="entry name" value="Homeodomain-like"/>
    <property type="match status" value="1"/>
</dbReference>
<dbReference type="InterPro" id="IPR001356">
    <property type="entry name" value="HD"/>
</dbReference>
<feature type="compositionally biased region" description="Polar residues" evidence="7">
    <location>
        <begin position="70"/>
        <end position="79"/>
    </location>
</feature>
<feature type="compositionally biased region" description="Low complexity" evidence="7">
    <location>
        <begin position="237"/>
        <end position="271"/>
    </location>
</feature>
<dbReference type="PANTHER" id="PTHR11211">
    <property type="entry name" value="IROQUOIS-CLASS HOMEODOMAIN PROTEIN IRX"/>
    <property type="match status" value="1"/>
</dbReference>
<feature type="DNA-binding region" description="Homeobox" evidence="6">
    <location>
        <begin position="101"/>
        <end position="149"/>
    </location>
</feature>
<evidence type="ECO:0000256" key="1">
    <source>
        <dbReference type="ARBA" id="ARBA00004123"/>
    </source>
</evidence>
<evidence type="ECO:0000313" key="10">
    <source>
        <dbReference type="EMBL" id="KAA8649345.1"/>
    </source>
</evidence>
<dbReference type="Pfam" id="PF05920">
    <property type="entry name" value="Homeobox_KN"/>
    <property type="match status" value="1"/>
</dbReference>
<evidence type="ECO:0000259" key="9">
    <source>
        <dbReference type="PROSITE" id="PS50157"/>
    </source>
</evidence>
<feature type="compositionally biased region" description="Basic residues" evidence="7">
    <location>
        <begin position="280"/>
        <end position="289"/>
    </location>
</feature>
<dbReference type="GO" id="GO:0048468">
    <property type="term" value="P:cell development"/>
    <property type="evidence" value="ECO:0007669"/>
    <property type="project" value="TreeGrafter"/>
</dbReference>
<dbReference type="InterPro" id="IPR008422">
    <property type="entry name" value="KN_HD"/>
</dbReference>
<reference evidence="10 11" key="1">
    <citation type="submission" date="2019-08" db="EMBL/GenBank/DDBJ databases">
        <title>The genome sequence of a newly discovered highly antifungal drug resistant Aspergillus species, Aspergillus tanneri NIH 1004.</title>
        <authorList>
            <person name="Mounaud S."/>
            <person name="Singh I."/>
            <person name="Joardar V."/>
            <person name="Pakala S."/>
            <person name="Pakala S."/>
            <person name="Venepally P."/>
            <person name="Chung J.K."/>
            <person name="Losada L."/>
            <person name="Nierman W.C."/>
        </authorList>
    </citation>
    <scope>NUCLEOTIDE SEQUENCE [LARGE SCALE GENOMIC DNA]</scope>
    <source>
        <strain evidence="10 11">NIH1004</strain>
    </source>
</reference>
<dbReference type="RefSeq" id="XP_033428706.1">
    <property type="nucleotide sequence ID" value="XM_033569900.1"/>
</dbReference>
<keyword evidence="5" id="KW-0863">Zinc-finger</keyword>
<keyword evidence="3 6" id="KW-0371">Homeobox</keyword>
<keyword evidence="2 6" id="KW-0238">DNA-binding</keyword>
<dbReference type="AlphaFoldDB" id="A0A5M9MQK4"/>
<evidence type="ECO:0000256" key="3">
    <source>
        <dbReference type="ARBA" id="ARBA00023155"/>
    </source>
</evidence>
<dbReference type="SUPFAM" id="SSF57667">
    <property type="entry name" value="beta-beta-alpha zinc fingers"/>
    <property type="match status" value="1"/>
</dbReference>
<dbReference type="PANTHER" id="PTHR11211:SF3">
    <property type="entry name" value="HOMEOBOX PROTEIN MOHAWK"/>
    <property type="match status" value="1"/>
</dbReference>
<comment type="caution">
    <text evidence="10">The sequence shown here is derived from an EMBL/GenBank/DDBJ whole genome shotgun (WGS) entry which is preliminary data.</text>
</comment>
<dbReference type="SMART" id="SM00389">
    <property type="entry name" value="HOX"/>
    <property type="match status" value="1"/>
</dbReference>
<keyword evidence="5" id="KW-0862">Zinc</keyword>
<dbReference type="InterPro" id="IPR036236">
    <property type="entry name" value="Znf_C2H2_sf"/>
</dbReference>
<evidence type="ECO:0000256" key="5">
    <source>
        <dbReference type="PROSITE-ProRule" id="PRU00042"/>
    </source>
</evidence>
<keyword evidence="5" id="KW-0479">Metal-binding</keyword>
<dbReference type="GO" id="GO:0005634">
    <property type="term" value="C:nucleus"/>
    <property type="evidence" value="ECO:0007669"/>
    <property type="project" value="UniProtKB-SubCell"/>
</dbReference>
<dbReference type="GO" id="GO:0000978">
    <property type="term" value="F:RNA polymerase II cis-regulatory region sequence-specific DNA binding"/>
    <property type="evidence" value="ECO:0007669"/>
    <property type="project" value="TreeGrafter"/>
</dbReference>
<dbReference type="Gene3D" id="1.10.10.60">
    <property type="entry name" value="Homeodomain-like"/>
    <property type="match status" value="1"/>
</dbReference>
<dbReference type="VEuPathDB" id="FungiDB:EYZ11_004561"/>
<protein>
    <recommendedName>
        <fullName evidence="12">Homeobox domain-containing protein</fullName>
    </recommendedName>
</protein>
<sequence length="679" mass="75924">MSDNEKEQHGFEENDSFDFDMGLGLEPSEFEPSMEFYSVPSDSLSFDIDQTSTQYPAISPHGNVPLLPDSSLSKSTPAHESSHQPKSCGKLLRRPQDTVKTLEQWLKYRSDDPYPTKREKASLAQATGLTIAQVSTWFANARRQRKRGRSYGSSQSIPGLVDSLPESHSITHEQWPSLSPLERWQNSPPELEPAPLEAIMNAVATGESDKLPEGSSEPTYSFSGDRQKCVSSAGNDAQSAISSNASGSGLSTSSGSSARSFVSSHSGGSFSRFYLNEPPRRRRRRRPKTLRTGTTQKRPFQCTFCTDTFRTKHDWTRHEKTLHLSLEKFTCAPFGPVYCSPAGGTNHCVFCNEPCPSETHIESHRLSSCQQKPLGFRTFYRKDHLVQHLRLIHGVCRMTPDMDTWKTQVQHINSRCGFCDERFVVWSERNDHIAQHFRSGALMKDWRGCRGLDPSVALAVENAMPPYLIGMESTGMNPFKASRSMDNGQGSNCGVEELDHGATKKPNPTPFEYLTARLSEFVQKISAGGQNITDEMLQKEARCIVYCDDDPWNQTPADNPEWLRLFKQGVGLGSATDPFQIGPSDRPNGEDNDFCLPWSEEQWAPLCFNASDLAPSLLDTNNACMTWSWQSPECLVEFRRNMERPFAEISAQSRADVGCQLLTNTPAPDIEYPISNKDA</sequence>
<evidence type="ECO:0000259" key="8">
    <source>
        <dbReference type="PROSITE" id="PS50071"/>
    </source>
</evidence>
<evidence type="ECO:0000256" key="7">
    <source>
        <dbReference type="SAM" id="MobiDB-lite"/>
    </source>
</evidence>
<dbReference type="EMBL" id="QUQM01000003">
    <property type="protein sequence ID" value="KAA8649345.1"/>
    <property type="molecule type" value="Genomic_DNA"/>
</dbReference>
<dbReference type="PROSITE" id="PS00028">
    <property type="entry name" value="ZINC_FINGER_C2H2_1"/>
    <property type="match status" value="1"/>
</dbReference>
<dbReference type="InterPro" id="IPR013087">
    <property type="entry name" value="Znf_C2H2_type"/>
</dbReference>
<dbReference type="Proteomes" id="UP000324241">
    <property type="component" value="Unassembled WGS sequence"/>
</dbReference>
<feature type="region of interest" description="Disordered" evidence="7">
    <location>
        <begin position="145"/>
        <end position="164"/>
    </location>
</feature>
<gene>
    <name evidence="10" type="ORF">ATNIH1004_005246</name>
</gene>
<proteinExistence type="predicted"/>
<name>A0A5M9MQK4_9EURO</name>
<dbReference type="GO" id="GO:0000981">
    <property type="term" value="F:DNA-binding transcription factor activity, RNA polymerase II-specific"/>
    <property type="evidence" value="ECO:0007669"/>
    <property type="project" value="InterPro"/>
</dbReference>
<dbReference type="CDD" id="cd00086">
    <property type="entry name" value="homeodomain"/>
    <property type="match status" value="1"/>
</dbReference>
<dbReference type="PROSITE" id="PS50157">
    <property type="entry name" value="ZINC_FINGER_C2H2_2"/>
    <property type="match status" value="1"/>
</dbReference>
<dbReference type="InterPro" id="IPR009057">
    <property type="entry name" value="Homeodomain-like_sf"/>
</dbReference>
<accession>A0A5M9MQK4</accession>
<dbReference type="GeneID" id="54327948"/>
<dbReference type="InterPro" id="IPR017970">
    <property type="entry name" value="Homeobox_CS"/>
</dbReference>
<evidence type="ECO:0000256" key="6">
    <source>
        <dbReference type="PROSITE-ProRule" id="PRU00108"/>
    </source>
</evidence>
<comment type="subcellular location">
    <subcellularLocation>
        <location evidence="1 6">Nucleus</location>
    </subcellularLocation>
</comment>
<feature type="domain" description="Homeobox" evidence="8">
    <location>
        <begin position="99"/>
        <end position="148"/>
    </location>
</feature>
<feature type="domain" description="C2H2-type" evidence="9">
    <location>
        <begin position="300"/>
        <end position="328"/>
    </location>
</feature>
<dbReference type="SMART" id="SM00355">
    <property type="entry name" value="ZnF_C2H2"/>
    <property type="match status" value="2"/>
</dbReference>
<keyword evidence="4 6" id="KW-0539">Nucleus</keyword>
<feature type="region of interest" description="Disordered" evidence="7">
    <location>
        <begin position="171"/>
        <end position="192"/>
    </location>
</feature>
<feature type="region of interest" description="Disordered" evidence="7">
    <location>
        <begin position="206"/>
        <end position="294"/>
    </location>
</feature>
<feature type="compositionally biased region" description="Polar residues" evidence="7">
    <location>
        <begin position="216"/>
        <end position="236"/>
    </location>
</feature>
<feature type="region of interest" description="Disordered" evidence="7">
    <location>
        <begin position="48"/>
        <end position="94"/>
    </location>
</feature>
<dbReference type="VEuPathDB" id="FungiDB:EYZ11_009854"/>
<organism evidence="10 11">
    <name type="scientific">Aspergillus tanneri</name>
    <dbReference type="NCBI Taxonomy" id="1220188"/>
    <lineage>
        <taxon>Eukaryota</taxon>
        <taxon>Fungi</taxon>
        <taxon>Dikarya</taxon>
        <taxon>Ascomycota</taxon>
        <taxon>Pezizomycotina</taxon>
        <taxon>Eurotiomycetes</taxon>
        <taxon>Eurotiomycetidae</taxon>
        <taxon>Eurotiales</taxon>
        <taxon>Aspergillaceae</taxon>
        <taxon>Aspergillus</taxon>
        <taxon>Aspergillus subgen. Circumdati</taxon>
    </lineage>
</organism>
<dbReference type="PROSITE" id="PS00027">
    <property type="entry name" value="HOMEOBOX_1"/>
    <property type="match status" value="1"/>
</dbReference>
<dbReference type="OrthoDB" id="5399138at2759"/>
<evidence type="ECO:0000313" key="11">
    <source>
        <dbReference type="Proteomes" id="UP000324241"/>
    </source>
</evidence>